<name>A0A7C9DDZ3_OPUST</name>
<accession>A0A7C9DDZ3</accession>
<feature type="compositionally biased region" description="Polar residues" evidence="2">
    <location>
        <begin position="228"/>
        <end position="239"/>
    </location>
</feature>
<dbReference type="AlphaFoldDB" id="A0A7C9DDZ3"/>
<feature type="compositionally biased region" description="Low complexity" evidence="2">
    <location>
        <begin position="1"/>
        <end position="10"/>
    </location>
</feature>
<feature type="region of interest" description="Disordered" evidence="2">
    <location>
        <begin position="189"/>
        <end position="247"/>
    </location>
</feature>
<dbReference type="EMBL" id="GISG01103099">
    <property type="protein sequence ID" value="MBA4637165.1"/>
    <property type="molecule type" value="Transcribed_RNA"/>
</dbReference>
<sequence>MMMMTTSATSAEDEEGIKLSTTTSTSTSNKGWKLYDNPFYQNPSQSHFHKHLVRKYSANAKHIHRLHRDLKFDCPSVKMSSELDQARAQIAQLKEELDFERKLRRKAESLNKMMARELVDQRREREKMCDDLSKEITQLKAELEKTKKEMESERKMLKMAEVLREERLKMKLSDAKVFYQEKFLQMTPKPPCNRKPCAASSSSCSTSSSSSSTSSKLRVAGESKRSNLHVSASSNLQRKASSEAENPHIKRGIKGFVEFPRVIKAMSGSNTSHSSRDMGTKLECQKAQLKILMRQKSSVSSNNLVIS</sequence>
<evidence type="ECO:0000256" key="1">
    <source>
        <dbReference type="SAM" id="Coils"/>
    </source>
</evidence>
<reference evidence="3" key="1">
    <citation type="journal article" date="2013" name="J. Plant Res.">
        <title>Effect of fungi and light on seed germination of three Opuntia species from semiarid lands of central Mexico.</title>
        <authorList>
            <person name="Delgado-Sanchez P."/>
            <person name="Jimenez-Bremont J.F."/>
            <person name="Guerrero-Gonzalez Mde L."/>
            <person name="Flores J."/>
        </authorList>
    </citation>
    <scope>NUCLEOTIDE SEQUENCE</scope>
    <source>
        <tissue evidence="3">Cladode</tissue>
    </source>
</reference>
<evidence type="ECO:0000256" key="2">
    <source>
        <dbReference type="SAM" id="MobiDB-lite"/>
    </source>
</evidence>
<feature type="compositionally biased region" description="Low complexity" evidence="2">
    <location>
        <begin position="197"/>
        <end position="215"/>
    </location>
</feature>
<organism evidence="3">
    <name type="scientific">Opuntia streptacantha</name>
    <name type="common">Prickly pear cactus</name>
    <name type="synonym">Opuntia cardona</name>
    <dbReference type="NCBI Taxonomy" id="393608"/>
    <lineage>
        <taxon>Eukaryota</taxon>
        <taxon>Viridiplantae</taxon>
        <taxon>Streptophyta</taxon>
        <taxon>Embryophyta</taxon>
        <taxon>Tracheophyta</taxon>
        <taxon>Spermatophyta</taxon>
        <taxon>Magnoliopsida</taxon>
        <taxon>eudicotyledons</taxon>
        <taxon>Gunneridae</taxon>
        <taxon>Pentapetalae</taxon>
        <taxon>Caryophyllales</taxon>
        <taxon>Cactineae</taxon>
        <taxon>Cactaceae</taxon>
        <taxon>Opuntioideae</taxon>
        <taxon>Opuntia</taxon>
    </lineage>
</organism>
<dbReference type="PANTHER" id="PTHR31071:SF39">
    <property type="entry name" value="PROTEIN BRANCHLESS TRICHOME"/>
    <property type="match status" value="1"/>
</dbReference>
<feature type="region of interest" description="Disordered" evidence="2">
    <location>
        <begin position="1"/>
        <end position="23"/>
    </location>
</feature>
<proteinExistence type="predicted"/>
<dbReference type="InterPro" id="IPR043424">
    <property type="entry name" value="BLT-like"/>
</dbReference>
<evidence type="ECO:0000313" key="3">
    <source>
        <dbReference type="EMBL" id="MBA4637165.1"/>
    </source>
</evidence>
<feature type="coiled-coil region" evidence="1">
    <location>
        <begin position="76"/>
        <end position="163"/>
    </location>
</feature>
<keyword evidence="1" id="KW-0175">Coiled coil</keyword>
<dbReference type="PANTHER" id="PTHR31071">
    <property type="entry name" value="GB|AAF24581.1"/>
    <property type="match status" value="1"/>
</dbReference>
<protein>
    <submittedName>
        <fullName evidence="3">Uncharacterized protein</fullName>
    </submittedName>
</protein>
<reference evidence="3" key="2">
    <citation type="submission" date="2020-07" db="EMBL/GenBank/DDBJ databases">
        <authorList>
            <person name="Vera ALvarez R."/>
            <person name="Arias-Moreno D.M."/>
            <person name="Jimenez-Jacinto V."/>
            <person name="Jimenez-Bremont J.F."/>
            <person name="Swaminathan K."/>
            <person name="Moose S.P."/>
            <person name="Guerrero-Gonzalez M.L."/>
            <person name="Marino-Ramirez L."/>
            <person name="Landsman D."/>
            <person name="Rodriguez-Kessler M."/>
            <person name="Delgado-Sanchez P."/>
        </authorList>
    </citation>
    <scope>NUCLEOTIDE SEQUENCE</scope>
    <source>
        <tissue evidence="3">Cladode</tissue>
    </source>
</reference>